<name>A0A7X5BZD1_9BACT</name>
<dbReference type="InterPro" id="IPR001227">
    <property type="entry name" value="Ac_transferase_dom_sf"/>
</dbReference>
<evidence type="ECO:0000256" key="4">
    <source>
        <dbReference type="ARBA" id="ARBA00054155"/>
    </source>
</evidence>
<dbReference type="PROSITE" id="PS50075">
    <property type="entry name" value="CARRIER"/>
    <property type="match status" value="1"/>
</dbReference>
<dbReference type="InterPro" id="IPR016035">
    <property type="entry name" value="Acyl_Trfase/lysoPLipase"/>
</dbReference>
<dbReference type="Pfam" id="PF02801">
    <property type="entry name" value="Ketoacyl-synt_C"/>
    <property type="match status" value="1"/>
</dbReference>
<keyword evidence="1" id="KW-0596">Phosphopantetheine</keyword>
<evidence type="ECO:0000256" key="2">
    <source>
        <dbReference type="ARBA" id="ARBA00022553"/>
    </source>
</evidence>
<dbReference type="InterPro" id="IPR032821">
    <property type="entry name" value="PKS_assoc"/>
</dbReference>
<dbReference type="SMART" id="SM00827">
    <property type="entry name" value="PKS_AT"/>
    <property type="match status" value="1"/>
</dbReference>
<dbReference type="InterPro" id="IPR018201">
    <property type="entry name" value="Ketoacyl_synth_AS"/>
</dbReference>
<dbReference type="Gene3D" id="3.40.366.10">
    <property type="entry name" value="Malonyl-Coenzyme A Acyl Carrier Protein, domain 2"/>
    <property type="match status" value="2"/>
</dbReference>
<evidence type="ECO:0000259" key="6">
    <source>
        <dbReference type="PROSITE" id="PS50075"/>
    </source>
</evidence>
<dbReference type="GO" id="GO:0005737">
    <property type="term" value="C:cytoplasm"/>
    <property type="evidence" value="ECO:0007669"/>
    <property type="project" value="TreeGrafter"/>
</dbReference>
<dbReference type="InterPro" id="IPR036736">
    <property type="entry name" value="ACP-like_sf"/>
</dbReference>
<dbReference type="Gene3D" id="3.40.47.10">
    <property type="match status" value="1"/>
</dbReference>
<comment type="function">
    <text evidence="4">Involved in production of the polyketide antibiotic thailandamide.</text>
</comment>
<feature type="region of interest" description="Disordered" evidence="5">
    <location>
        <begin position="950"/>
        <end position="1008"/>
    </location>
</feature>
<evidence type="ECO:0000256" key="5">
    <source>
        <dbReference type="SAM" id="MobiDB-lite"/>
    </source>
</evidence>
<organism evidence="8 9">
    <name type="scientific">Corallococcus exiguus</name>
    <dbReference type="NCBI Taxonomy" id="83462"/>
    <lineage>
        <taxon>Bacteria</taxon>
        <taxon>Pseudomonadati</taxon>
        <taxon>Myxococcota</taxon>
        <taxon>Myxococcia</taxon>
        <taxon>Myxococcales</taxon>
        <taxon>Cystobacterineae</taxon>
        <taxon>Myxococcaceae</taxon>
        <taxon>Corallococcus</taxon>
    </lineage>
</organism>
<dbReference type="PROSITE" id="PS52004">
    <property type="entry name" value="KS3_2"/>
    <property type="match status" value="1"/>
</dbReference>
<dbReference type="SUPFAM" id="SSF52151">
    <property type="entry name" value="FabD/lysophospholipase-like"/>
    <property type="match status" value="1"/>
</dbReference>
<sequence length="1008" mass="106667">MTAPLPTANDPTLLKRSLDALKDLRARFEALESRGREPIAIIGLGCRIPGGGETPETLWKMLRGKVDAVSEVPADRWDLSRYYDADVATPGRMHMRYGAFLDAPDRFDPYFFGISPREAEQMDPQQRLFLEVAWHALEDAGLSAKALAGTDTGVFVGANGNDYLQLQLSEPQVLGTYSLVGGTNCIIPNRLSYLLDLRGPSMAFDTACSSSLVAVHQACQSLRHGESSTAIVGGLNLLLSPVVSVAHSKGLPLAADGRCKTFDSRADGYVRGEGCGVVVLKRLSDAIAAGDPVWAVIHGSAVNQDGLSNGLTAPNGGAQRAVIRKALERARLTGSEVGLVEAHGTGTSLGDPIEVEALSEIYGAAEGERRPCALGSIKTNIGHLEAGAGIVGILKVALSLKHGVIPANLHFQALNPHISLDGTRLYVPTESTPWTDPAERRYGAVSSFGAGGTNAHVVLGTLESARPEAAARPSVSGAERAHLLVLSARSRKALSNVARRLADHLTSGAGQHETLEDVCATAALRRTHHDHRVGLVVRTREEALQQLRALQQDVRPPGAWTGTAGRPGRPVFLFPAEPRLSGARLAALGRDCPVFAQALERCRGALQLGQGADGVGEHFAVQVALAELWRSWGVEPGAVLGQGVGEIAAAHVAGALSLEDAARVARECGALLAKGDAAAGALSAALAGLMPRPTAVPLYSEDGTVLDGESLGAGAWTRCLRRPAQVLPGIEESLRAGHVLFVELGAEPVLTAPVEEAAARQGLTDVLAVSCLRGSQDALGAMLTSVAALHAAGLGLLLERLLAPHGHFLRLPTYPFERESFWFKERPVTMLASVRSTSLELPRAAVRDTPPEPVRRPAEVRAPASPQLAGWAELPERERATKLRSLVHAEVARILKFDAARLDPKGGFFQMGMDSVMAGQLRNRLEQQLGRKFAVTVIFENPTVERLSRQLGTFVTPPPAPATPPREPQPLASQGLSPATGGGTDSIADLLARELEETSSISSKDHLS</sequence>
<dbReference type="CDD" id="cd00833">
    <property type="entry name" value="PKS"/>
    <property type="match status" value="1"/>
</dbReference>
<dbReference type="PANTHER" id="PTHR43775">
    <property type="entry name" value="FATTY ACID SYNTHASE"/>
    <property type="match status" value="1"/>
</dbReference>
<dbReference type="GO" id="GO:0006633">
    <property type="term" value="P:fatty acid biosynthetic process"/>
    <property type="evidence" value="ECO:0007669"/>
    <property type="project" value="InterPro"/>
</dbReference>
<dbReference type="InterPro" id="IPR014031">
    <property type="entry name" value="Ketoacyl_synth_C"/>
</dbReference>
<keyword evidence="8" id="KW-0012">Acyltransferase</keyword>
<feature type="compositionally biased region" description="Pro residues" evidence="5">
    <location>
        <begin position="956"/>
        <end position="968"/>
    </location>
</feature>
<evidence type="ECO:0000259" key="7">
    <source>
        <dbReference type="PROSITE" id="PS52004"/>
    </source>
</evidence>
<protein>
    <submittedName>
        <fullName evidence="8">Acyltransferase domain-containing protein</fullName>
    </submittedName>
</protein>
<gene>
    <name evidence="8" type="ORF">GTZ93_41240</name>
</gene>
<dbReference type="GO" id="GO:0071770">
    <property type="term" value="P:DIM/DIP cell wall layer assembly"/>
    <property type="evidence" value="ECO:0007669"/>
    <property type="project" value="TreeGrafter"/>
</dbReference>
<dbReference type="SMART" id="SM00823">
    <property type="entry name" value="PKS_PP"/>
    <property type="match status" value="1"/>
</dbReference>
<dbReference type="GO" id="GO:0004315">
    <property type="term" value="F:3-oxoacyl-[acyl-carrier-protein] synthase activity"/>
    <property type="evidence" value="ECO:0007669"/>
    <property type="project" value="InterPro"/>
</dbReference>
<feature type="domain" description="Carrier" evidence="6">
    <location>
        <begin position="878"/>
        <end position="955"/>
    </location>
</feature>
<dbReference type="InterPro" id="IPR016039">
    <property type="entry name" value="Thiolase-like"/>
</dbReference>
<accession>A0A7X5BZD1</accession>
<dbReference type="AlphaFoldDB" id="A0A7X5BZD1"/>
<keyword evidence="9" id="KW-1185">Reference proteome</keyword>
<dbReference type="PROSITE" id="PS00606">
    <property type="entry name" value="KS3_1"/>
    <property type="match status" value="1"/>
</dbReference>
<proteinExistence type="predicted"/>
<dbReference type="SUPFAM" id="SSF47336">
    <property type="entry name" value="ACP-like"/>
    <property type="match status" value="1"/>
</dbReference>
<dbReference type="Pfam" id="PF00698">
    <property type="entry name" value="Acyl_transf_1"/>
    <property type="match status" value="1"/>
</dbReference>
<dbReference type="InterPro" id="IPR014030">
    <property type="entry name" value="Ketoacyl_synth_N"/>
</dbReference>
<dbReference type="Gene3D" id="1.10.1200.10">
    <property type="entry name" value="ACP-like"/>
    <property type="match status" value="1"/>
</dbReference>
<dbReference type="InterPro" id="IPR050091">
    <property type="entry name" value="PKS_NRPS_Biosynth_Enz"/>
</dbReference>
<dbReference type="GO" id="GO:0031177">
    <property type="term" value="F:phosphopantetheine binding"/>
    <property type="evidence" value="ECO:0007669"/>
    <property type="project" value="InterPro"/>
</dbReference>
<dbReference type="InterPro" id="IPR009081">
    <property type="entry name" value="PP-bd_ACP"/>
</dbReference>
<dbReference type="SMART" id="SM00825">
    <property type="entry name" value="PKS_KS"/>
    <property type="match status" value="1"/>
</dbReference>
<evidence type="ECO:0000313" key="9">
    <source>
        <dbReference type="Proteomes" id="UP000537825"/>
    </source>
</evidence>
<dbReference type="Pfam" id="PF00550">
    <property type="entry name" value="PP-binding"/>
    <property type="match status" value="1"/>
</dbReference>
<dbReference type="RefSeq" id="WP_161663353.1">
    <property type="nucleotide sequence ID" value="NZ_CBCSLE010000059.1"/>
</dbReference>
<dbReference type="Pfam" id="PF00109">
    <property type="entry name" value="ketoacyl-synt"/>
    <property type="match status" value="1"/>
</dbReference>
<keyword evidence="3 8" id="KW-0808">Transferase</keyword>
<dbReference type="PANTHER" id="PTHR43775:SF37">
    <property type="entry name" value="SI:DKEY-61P9.11"/>
    <property type="match status" value="1"/>
</dbReference>
<reference evidence="8 9" key="1">
    <citation type="submission" date="2020-01" db="EMBL/GenBank/DDBJ databases">
        <title>The draft genome sequence of Corallococcus exiguus DSM 14696.</title>
        <authorList>
            <person name="Zhang X."/>
            <person name="Zhu H."/>
        </authorList>
    </citation>
    <scope>NUCLEOTIDE SEQUENCE [LARGE SCALE GENOMIC DNA]</scope>
    <source>
        <strain evidence="8 9">DSM 14696</strain>
    </source>
</reference>
<dbReference type="Proteomes" id="UP000537825">
    <property type="component" value="Unassembled WGS sequence"/>
</dbReference>
<dbReference type="EMBL" id="JAAAPK010000019">
    <property type="protein sequence ID" value="NBC46232.1"/>
    <property type="molecule type" value="Genomic_DNA"/>
</dbReference>
<evidence type="ECO:0000313" key="8">
    <source>
        <dbReference type="EMBL" id="NBC46232.1"/>
    </source>
</evidence>
<dbReference type="InterPro" id="IPR014043">
    <property type="entry name" value="Acyl_transferase_dom"/>
</dbReference>
<dbReference type="InterPro" id="IPR020841">
    <property type="entry name" value="PKS_Beta-ketoAc_synthase_dom"/>
</dbReference>
<dbReference type="Gene3D" id="3.30.70.3290">
    <property type="match status" value="1"/>
</dbReference>
<keyword evidence="2" id="KW-0597">Phosphoprotein</keyword>
<evidence type="ECO:0000256" key="3">
    <source>
        <dbReference type="ARBA" id="ARBA00022679"/>
    </source>
</evidence>
<dbReference type="GO" id="GO:0005886">
    <property type="term" value="C:plasma membrane"/>
    <property type="evidence" value="ECO:0007669"/>
    <property type="project" value="TreeGrafter"/>
</dbReference>
<dbReference type="SUPFAM" id="SSF53901">
    <property type="entry name" value="Thiolase-like"/>
    <property type="match status" value="1"/>
</dbReference>
<feature type="domain" description="Ketosynthase family 3 (KS3)" evidence="7">
    <location>
        <begin position="36"/>
        <end position="461"/>
    </location>
</feature>
<dbReference type="Pfam" id="PF16197">
    <property type="entry name" value="KAsynt_C_assoc"/>
    <property type="match status" value="1"/>
</dbReference>
<dbReference type="FunFam" id="3.40.47.10:FF:000019">
    <property type="entry name" value="Polyketide synthase type I"/>
    <property type="match status" value="1"/>
</dbReference>
<evidence type="ECO:0000256" key="1">
    <source>
        <dbReference type="ARBA" id="ARBA00022450"/>
    </source>
</evidence>
<dbReference type="GO" id="GO:0004312">
    <property type="term" value="F:fatty acid synthase activity"/>
    <property type="evidence" value="ECO:0007669"/>
    <property type="project" value="TreeGrafter"/>
</dbReference>
<comment type="caution">
    <text evidence="8">The sequence shown here is derived from an EMBL/GenBank/DDBJ whole genome shotgun (WGS) entry which is preliminary data.</text>
</comment>
<dbReference type="InterPro" id="IPR020806">
    <property type="entry name" value="PKS_PP-bd"/>
</dbReference>